<keyword evidence="1" id="KW-0479">Metal-binding</keyword>
<accession>A0A8B6FXF9</accession>
<feature type="domain" description="B box-type" evidence="2">
    <location>
        <begin position="16"/>
        <end position="56"/>
    </location>
</feature>
<dbReference type="SMART" id="SM00336">
    <property type="entry name" value="BBOX"/>
    <property type="match status" value="3"/>
</dbReference>
<evidence type="ECO:0000256" key="1">
    <source>
        <dbReference type="PROSITE-ProRule" id="PRU00024"/>
    </source>
</evidence>
<comment type="caution">
    <text evidence="3">The sequence shown here is derived from an EMBL/GenBank/DDBJ whole genome shotgun (WGS) entry which is preliminary data.</text>
</comment>
<evidence type="ECO:0000313" key="3">
    <source>
        <dbReference type="EMBL" id="VDI56141.1"/>
    </source>
</evidence>
<dbReference type="AlphaFoldDB" id="A0A8B6FXF9"/>
<dbReference type="EMBL" id="UYJE01007579">
    <property type="protein sequence ID" value="VDI56141.1"/>
    <property type="molecule type" value="Genomic_DNA"/>
</dbReference>
<dbReference type="PROSITE" id="PS50119">
    <property type="entry name" value="ZF_BBOX"/>
    <property type="match status" value="3"/>
</dbReference>
<organism evidence="3 4">
    <name type="scientific">Mytilus galloprovincialis</name>
    <name type="common">Mediterranean mussel</name>
    <dbReference type="NCBI Taxonomy" id="29158"/>
    <lineage>
        <taxon>Eukaryota</taxon>
        <taxon>Metazoa</taxon>
        <taxon>Spiralia</taxon>
        <taxon>Lophotrochozoa</taxon>
        <taxon>Mollusca</taxon>
        <taxon>Bivalvia</taxon>
        <taxon>Autobranchia</taxon>
        <taxon>Pteriomorphia</taxon>
        <taxon>Mytilida</taxon>
        <taxon>Mytiloidea</taxon>
        <taxon>Mytilidae</taxon>
        <taxon>Mytilinae</taxon>
        <taxon>Mytilus</taxon>
    </lineage>
</organism>
<feature type="domain" description="B box-type" evidence="2">
    <location>
        <begin position="74"/>
        <end position="115"/>
    </location>
</feature>
<dbReference type="InterPro" id="IPR047153">
    <property type="entry name" value="TRIM45/56/19-like"/>
</dbReference>
<dbReference type="SUPFAM" id="SSF57845">
    <property type="entry name" value="B-box zinc-binding domain"/>
    <property type="match status" value="2"/>
</dbReference>
<reference evidence="3" key="1">
    <citation type="submission" date="2018-11" db="EMBL/GenBank/DDBJ databases">
        <authorList>
            <person name="Alioto T."/>
            <person name="Alioto T."/>
        </authorList>
    </citation>
    <scope>NUCLEOTIDE SEQUENCE</scope>
</reference>
<dbReference type="GO" id="GO:0061630">
    <property type="term" value="F:ubiquitin protein ligase activity"/>
    <property type="evidence" value="ECO:0007669"/>
    <property type="project" value="TreeGrafter"/>
</dbReference>
<evidence type="ECO:0000259" key="2">
    <source>
        <dbReference type="PROSITE" id="PS50119"/>
    </source>
</evidence>
<dbReference type="SUPFAM" id="SSF101898">
    <property type="entry name" value="NHL repeat"/>
    <property type="match status" value="1"/>
</dbReference>
<keyword evidence="1" id="KW-0862">Zinc</keyword>
<dbReference type="Gene3D" id="2.120.10.30">
    <property type="entry name" value="TolB, C-terminal domain"/>
    <property type="match status" value="1"/>
</dbReference>
<keyword evidence="1" id="KW-0863">Zinc-finger</keyword>
<dbReference type="InterPro" id="IPR000315">
    <property type="entry name" value="Znf_B-box"/>
</dbReference>
<dbReference type="GO" id="GO:0008270">
    <property type="term" value="F:zinc ion binding"/>
    <property type="evidence" value="ECO:0007669"/>
    <property type="project" value="UniProtKB-KW"/>
</dbReference>
<dbReference type="OrthoDB" id="6102849at2759"/>
<sequence length="520" mass="58715">MAFATSIQKSQIPIGCQLCESEKMIKWKCLQCDLLICDQCKMVHSRITCDHRILDIKNIGKNEEPKEPNEPFTFSDVQCEIHLGQACCLFCKSCNTLICFKCSTKVHSGHELIEEEDLNKGKDKCKATVNSRITNDHKILDITGIEKQEGSNETFRFSDVQCEAHLDQACCLYCTTCNTLICFKCCAKVHNGHELQEEADYNNKGKVEITPKQQSKIVFKISEEFTSDTTYLTNIVVLSNGSMWIGDNSEFKLQHVTLRGNNTEVIKSLNIKADGMAKTHSNNILVTMYNETNIKLINTITGQITDSVYDVKPLYPISIHVTSDRRVIIGAKSSGKLFPAIGRRAVIVLDQEGKQLEKYEHEKQYKRSFESLRRFLTINKNIFTYPRRVTSTSNGNVFVVDRLNDDYRGRVVVLSQGGDILGIYNGLPEVNTDKDPFTPHGILTLPSDNIIVTDMDNHLLHILTDHGQIITYYTLLDMGIIYPYSIALSTTRTIYIGCVSEKGSPDNAKAKLYELEYPGI</sequence>
<name>A0A8B6FXF9_MYTGA</name>
<dbReference type="PANTHER" id="PTHR25462:SF296">
    <property type="entry name" value="MEIOTIC P26, ISOFORM F"/>
    <property type="match status" value="1"/>
</dbReference>
<dbReference type="PANTHER" id="PTHR25462">
    <property type="entry name" value="BONUS, ISOFORM C-RELATED"/>
    <property type="match status" value="1"/>
</dbReference>
<dbReference type="Gene3D" id="3.30.160.60">
    <property type="entry name" value="Classic Zinc Finger"/>
    <property type="match status" value="2"/>
</dbReference>
<feature type="domain" description="B box-type" evidence="2">
    <location>
        <begin position="157"/>
        <end position="198"/>
    </location>
</feature>
<proteinExistence type="predicted"/>
<dbReference type="InterPro" id="IPR011042">
    <property type="entry name" value="6-blade_b-propeller_TolB-like"/>
</dbReference>
<evidence type="ECO:0000313" key="4">
    <source>
        <dbReference type="Proteomes" id="UP000596742"/>
    </source>
</evidence>
<protein>
    <recommendedName>
        <fullName evidence="2">B box-type domain-containing protein</fullName>
    </recommendedName>
</protein>
<dbReference type="Proteomes" id="UP000596742">
    <property type="component" value="Unassembled WGS sequence"/>
</dbReference>
<gene>
    <name evidence="3" type="ORF">MGAL_10B058139</name>
</gene>
<keyword evidence="4" id="KW-1185">Reference proteome</keyword>